<evidence type="ECO:0000256" key="10">
    <source>
        <dbReference type="ARBA" id="ARBA00022870"/>
    </source>
</evidence>
<dbReference type="Gene3D" id="1.20.5.170">
    <property type="match status" value="1"/>
</dbReference>
<keyword evidence="3 17" id="KW-0167">Capsid protein</keyword>
<comment type="caution">
    <text evidence="17">Lacks conserved residue(s) required for the propagation of feature annotation.</text>
</comment>
<evidence type="ECO:0000256" key="16">
    <source>
        <dbReference type="ARBA" id="ARBA00023296"/>
    </source>
</evidence>
<keyword evidence="5 17" id="KW-1162">Viral penetration into host cytoplasm</keyword>
<organism evidence="22">
    <name type="scientific">Rotavirus A</name>
    <dbReference type="NCBI Taxonomy" id="28875"/>
    <lineage>
        <taxon>Viruses</taxon>
        <taxon>Riboviria</taxon>
        <taxon>Orthornavirae</taxon>
        <taxon>Duplornaviricota</taxon>
        <taxon>Resentoviricetes</taxon>
        <taxon>Reovirales</taxon>
        <taxon>Sedoreoviridae</taxon>
        <taxon>Rotavirus</taxon>
        <taxon>Rotavirus alphagastroenteritidis</taxon>
    </lineage>
</organism>
<feature type="region of interest" description="Spike head" evidence="17">
    <location>
        <begin position="65"/>
        <end position="224"/>
    </location>
</feature>
<dbReference type="InterPro" id="IPR042546">
    <property type="entry name" value="Rota_A_VP4"/>
</dbReference>
<keyword evidence="1 17" id="KW-1032">Host cell membrane</keyword>
<evidence type="ECO:0000256" key="11">
    <source>
        <dbReference type="ARBA" id="ARBA00023054"/>
    </source>
</evidence>
<protein>
    <recommendedName>
        <fullName evidence="17">Outer capsid protein VP4</fullName>
    </recommendedName>
    <alternativeName>
        <fullName evidence="17">Hemagglutinin</fullName>
    </alternativeName>
    <component>
        <recommendedName>
            <fullName evidence="17">Outer capsid protein VP8*</fullName>
        </recommendedName>
    </component>
    <component>
        <recommendedName>
            <fullName evidence="17">Outer capsid protein VP5*</fullName>
        </recommendedName>
    </component>
</protein>
<dbReference type="GO" id="GO:0044172">
    <property type="term" value="C:host cell endoplasmic reticulum-Golgi intermediate compartment"/>
    <property type="evidence" value="ECO:0007669"/>
    <property type="project" value="UniProtKB-SubCell"/>
</dbReference>
<keyword evidence="4 17" id="KW-0945">Host-virus interaction</keyword>
<comment type="subcellular location">
    <subcellularLocation>
        <location evidence="18">Virion</location>
    </subcellularLocation>
</comment>
<evidence type="ECO:0000256" key="6">
    <source>
        <dbReference type="ARBA" id="ARBA00022648"/>
    </source>
</evidence>
<dbReference type="GO" id="GO:0019062">
    <property type="term" value="P:virion attachment to host cell"/>
    <property type="evidence" value="ECO:0007669"/>
    <property type="project" value="UniProtKB-UniRule"/>
</dbReference>
<dbReference type="SMR" id="A0A2H4W7Y6"/>
<comment type="miscellaneous">
    <text evidence="17">Some rotavirus strains are neuraminidase-sensitive and require sialic acid to attach to the cell surface. Some rotavirus strains are integrin-dependent. Some rotavirus strains depend on ganglioside for their entry into the host cell. Hsp70 also seems to be involved in the entry of some strains.</text>
</comment>
<feature type="chain" id="PRO_5023233090" description="Outer capsid protein VP4" evidence="17">
    <location>
        <begin position="1"/>
        <end position="776"/>
    </location>
</feature>
<dbReference type="GO" id="GO:0044168">
    <property type="term" value="C:host cell rough endoplasmic reticulum"/>
    <property type="evidence" value="ECO:0007669"/>
    <property type="project" value="UniProtKB-SubCell"/>
</dbReference>
<keyword evidence="16 17" id="KW-1160">Virus entry into host cell</keyword>
<keyword evidence="8 17" id="KW-1161">Viral attachment to host cell</keyword>
<feature type="region of interest" description="Spike foot" evidence="17">
    <location>
        <begin position="510"/>
        <end position="776"/>
    </location>
</feature>
<comment type="subunit">
    <text evidence="17">Outer capsid protein VP4: Homotrimer. VP4 adopts a dimeric appearance above the capsid surface, while forming a trimeric base anchored inside the capsid layer. Only hints of the third molecule are observed above the capsid surface. It probably performs a series of molecular rearrangements during viral entry. Prior to trypsin cleavage, it is flexible. The priming trypsin cleavage triggers its rearrangement into rigid spikes with approximate two-fold symmetry of their protruding parts. After an unknown second triggering event, cleaved VP4 may undergo another rearrangement, in which two VP5* subunits fold back on themselves and join a third subunit to form a tightly associated trimer, shaped like a folded umbrella. Outer capsid protein VP4: Interacts with VP6. Outer capsid protein VP4: Interacts with VP7. Outer capsid protein VP5*: Homotrimer. The trimer is coiled-coil stabilized by its C-terminus, however, its N-terminus, known as antigen domain or 'body', seems to be flexible allowing it to self-associate either as a dimer or a trimer.</text>
</comment>
<evidence type="ECO:0000256" key="7">
    <source>
        <dbReference type="ARBA" id="ARBA00022770"/>
    </source>
</evidence>
<dbReference type="InterPro" id="IPR013320">
    <property type="entry name" value="ConA-like_dom_sf"/>
</dbReference>
<feature type="site" description="Cleavage; associated with enhancement of infectivity" evidence="17">
    <location>
        <begin position="247"/>
        <end position="248"/>
    </location>
</feature>
<evidence type="ECO:0000256" key="8">
    <source>
        <dbReference type="ARBA" id="ARBA00022804"/>
    </source>
</evidence>
<keyword evidence="12 17" id="KW-1037">Host cytoskeleton</keyword>
<evidence type="ECO:0000256" key="18">
    <source>
        <dbReference type="RuleBase" id="RU004344"/>
    </source>
</evidence>
<dbReference type="InterPro" id="IPR038017">
    <property type="entry name" value="Rota_VP4_MID_sf"/>
</dbReference>
<comment type="PTM">
    <text evidence="17">Outer capsid protein VP4: Proteolytic cleavage by trypsin results in activation of VP4 functions and greatly increases infectivity. The penetration into the host cell is dependent on trypsin treatment of VP4. It produces two peptides, VP5* and VP8* that remain associated with the virion. Cleavage of VP4 by trypsin probably occurs in vivo in the lumen of the intestine prior to infection of enterocytes. Trypsin seems to be incorporated into the three-layered viral particles but remains inactive as long as the viral outer capsid is intact and would only be activated upon the solubilization of the latter.</text>
</comment>
<evidence type="ECO:0000313" key="22">
    <source>
        <dbReference type="EMBL" id="AUC63057.1"/>
    </source>
</evidence>
<dbReference type="SUPFAM" id="SSF111379">
    <property type="entry name" value="VP4 membrane interaction domain"/>
    <property type="match status" value="1"/>
</dbReference>
<feature type="domain" description="Rotavirus VP4 helical" evidence="21">
    <location>
        <begin position="486"/>
        <end position="776"/>
    </location>
</feature>
<feature type="site" description="Cleavage" evidence="17">
    <location>
        <begin position="241"/>
        <end position="242"/>
    </location>
</feature>
<comment type="function">
    <text evidence="17">Outer capsid protein VP4: Spike-forming protein that mediates virion attachment to the host epithelial cell receptors and plays a major role in cell penetration, determination of host range restriction and virulence. Rotavirus attachment and entry into the host cell probably involves multiple sequential contacts between the outer capsid proteins VP4 and VP7, and the cell receptors. It is subsequently lost, together with VP7, following virus entry into the host cell. Following entry into the host cell, low intracellular or intravesicular Ca(2+) concentration probably causes the calcium-stabilized VP7 trimers to dissociate from the virion. This step is probably necessary for the membrane-disrupting entry step and the release of VP4, which is locked onto the virion by VP7. During the virus exit from the host cell, VP4 seems to be required to target the newly formed virions to the host cell lipid rafts.</text>
</comment>
<comment type="similarity">
    <text evidence="17 18">Belongs to the rotavirus VP4 family.</text>
</comment>
<dbReference type="EMBL" id="KY971955">
    <property type="protein sequence ID" value="AUC63057.1"/>
    <property type="molecule type" value="Genomic_RNA"/>
</dbReference>
<name>A0A2H4W7Y6_9REOV</name>
<dbReference type="Gene3D" id="2.60.120.200">
    <property type="match status" value="1"/>
</dbReference>
<dbReference type="GO" id="GO:0020002">
    <property type="term" value="C:host cell plasma membrane"/>
    <property type="evidence" value="ECO:0007669"/>
    <property type="project" value="UniProtKB-SubCell"/>
</dbReference>
<evidence type="ECO:0000256" key="17">
    <source>
        <dbReference type="HAMAP-Rule" id="MF_04132"/>
    </source>
</evidence>
<dbReference type="Pfam" id="PF17477">
    <property type="entry name" value="Rota_VP4_MID"/>
    <property type="match status" value="1"/>
</dbReference>
<feature type="domain" description="Rotavirus VP4 membrane interaction" evidence="20">
    <location>
        <begin position="250"/>
        <end position="474"/>
    </location>
</feature>
<dbReference type="Pfam" id="PF00426">
    <property type="entry name" value="VP4_haemagglut"/>
    <property type="match status" value="1"/>
</dbReference>
<dbReference type="InterPro" id="IPR000416">
    <property type="entry name" value="VP4_concanavalin-like"/>
</dbReference>
<keyword evidence="15 17" id="KW-1035">Host cytoplasm</keyword>
<sequence>MASLIYRQLLNNSYTVNISEEIQDLTTNKTQSTTINPGPFAQTGYAPVSWGHGEINDSTTIQPTLDGPYQSTTFNPPINYWLLISSNEDGVVMQATNNVDLWVATILVEPNVQSSNRNYNLFGTSVQVTVENTNDSEWKFIDIYKNSLSDNYIQRNTLISSTRLCAIMLHGNYIWTFDGTTPNAVPDGYHTAQLNSINVSVYNDFYIIPRSDEAVCRQYVNYGLPPIQNTRNVVSLSIKSRDIRFTRAQINEDIVVSKTSLWKEMQYNRDITLRFLFANSIIKSGGLGYKWSEISFKPANYQYTYIRDGEEITAHTTCSVNGVNEFNYNGGTLPTDFVISKFEVIKENSYVYVDYWDDSQAFRNMVYVRSLSAEFNNVECSGGDYSFSLPVGQWPVMTGGAVLLSPAGVTLSTQFTDYVSLNSLRFRFSLAVSEPSFAIRRTRMSGLYGLPAANPNNGKQYYETLGRFSLISLVPTNDSYQTPIMNSVTVRQDLDRQLAELRQEFNALSQEIAMSQLIELALLPLDMFSMFSGIKSTIDAVKSMATDVMKKFKKSSLASSLTELTESLSDAATSVSRSGTINSISSTISAWTDISDNVNDVTTSLSDVSAQMSNISKKLRLKELATQTEGLNFDDISAAVLKTKIDKSVQISSKTLPDIVTEASEKFIPNRVYRVIKNDEVFEAGVDGLFYAYKIDTFNEIPFDIQKFADLVTDSPVISAIIDFKTLKNLNDNYGISKSQALSLLKSDPRVLREFVNQNNPIIKNRIEQLIMQCRL</sequence>
<comment type="subcellular location">
    <molecule>Outer capsid protein VP8*</molecule>
    <subcellularLocation>
        <location evidence="17">Virion</location>
    </subcellularLocation>
    <text evidence="17">Outer capsid protein.</text>
</comment>
<proteinExistence type="inferred from homology"/>
<comment type="function">
    <text evidence="17">Outer capsid protein VP8*: Forms the head of the spikes and mediates the recognition of specific host cell surface glycans. It is the viral hemagglutinin and an important target of neutralizing antibodies. In sialic acid-dependent strains, VP8* binds to host cell sialic acid, most probably a ganglioside, providing the initial contact. In some other strains, VP8* mediates the attachment to histo-blood group antigens (HBGAs) for viral entry.</text>
</comment>
<comment type="function">
    <text evidence="17">Outer capsid protein VP5*: Forms the spike 'foot' and 'body' and acts as a membrane permeabilization protein that mediates release of viral particles from endosomal compartments into the cytoplasm. During entry, the part of VP5* that protrudes from the virus folds back on itself and reorganizes from a local dimer to a trimer. This reorganization may be linked to membrane penetration by exposing VP5* hydrophobic region. In integrin-dependent strains, VP5* targets the integrin heterodimer ITGA2/ITGB1 for cell attachment.</text>
</comment>
<dbReference type="SUPFAM" id="SSF49899">
    <property type="entry name" value="Concanavalin A-like lectins/glucanases"/>
    <property type="match status" value="1"/>
</dbReference>
<keyword evidence="11 17" id="KW-0175">Coiled coil</keyword>
<accession>A0A2H4W7Y6</accession>
<evidence type="ECO:0000256" key="3">
    <source>
        <dbReference type="ARBA" id="ARBA00022561"/>
    </source>
</evidence>
<feature type="coiled-coil region" evidence="17">
    <location>
        <begin position="484"/>
        <end position="518"/>
    </location>
</feature>
<feature type="domain" description="Haemagglutinin outer capsid protein VP4 concanavalin-like" evidence="19">
    <location>
        <begin position="65"/>
        <end position="224"/>
    </location>
</feature>
<evidence type="ECO:0000259" key="19">
    <source>
        <dbReference type="Pfam" id="PF00426"/>
    </source>
</evidence>
<evidence type="ECO:0000256" key="14">
    <source>
        <dbReference type="ARBA" id="ARBA00023184"/>
    </source>
</evidence>
<feature type="region of interest" description="Spike body and stalk (antigen domain)" evidence="17">
    <location>
        <begin position="248"/>
        <end position="479"/>
    </location>
</feature>
<feature type="site" description="Cleavage" evidence="17">
    <location>
        <begin position="231"/>
        <end position="232"/>
    </location>
</feature>
<feature type="short sequence motif" description="DGE motif; interaction with ITGA2/ITGB1 heterodimer" evidence="17">
    <location>
        <begin position="308"/>
        <end position="310"/>
    </location>
</feature>
<evidence type="ECO:0000259" key="20">
    <source>
        <dbReference type="Pfam" id="PF17477"/>
    </source>
</evidence>
<feature type="region of interest" description="Hydrophobic; possible role in virus entry into host cell" evidence="17">
    <location>
        <begin position="389"/>
        <end position="409"/>
    </location>
</feature>
<comment type="subcellular location">
    <molecule>Outer capsid protein VP4</molecule>
    <subcellularLocation>
        <location evidence="17">Virion</location>
    </subcellularLocation>
    <subcellularLocation>
        <location evidence="17">Host rough endoplasmic reticulum</location>
    </subcellularLocation>
    <subcellularLocation>
        <location evidence="17">Host cell membrane</location>
    </subcellularLocation>
    <subcellularLocation>
        <location evidence="17">Host cytoplasm</location>
        <location evidence="17">Host cytoskeleton</location>
    </subcellularLocation>
    <subcellularLocation>
        <location evidence="17">Host endoplasmic reticulum-Golgi intermediate compartment</location>
    </subcellularLocation>
    <text evidence="17">The outer layer contains 180 copies of VP4, grouped as 60 dimers. Immature double-layered particles assembled in the cytoplasm bud across the membrane of the endoplasmic reticulum, acquiring during this process a transient lipid membrane that is modified with the ER resident viral glycoproteins NSP4 and VP7; these enveloped particles also contain VP4. As the particles move towards the interior of the ER cisternae, the transient lipid membrane and the non-structural protein NSP4 are lost, while the virus surface proteins VP4 and VP7 rearrange to form the outermost virus protein layer, yielding mature infectious triple-layered particles. VP4 also seems to associate with lipid rafts of the host cell membrane probably for the exit of the virus from the infected cell by an alternate pathway.</text>
</comment>
<evidence type="ECO:0000256" key="9">
    <source>
        <dbReference type="ARBA" id="ARBA00022844"/>
    </source>
</evidence>
<evidence type="ECO:0000256" key="12">
    <source>
        <dbReference type="ARBA" id="ARBA00023111"/>
    </source>
</evidence>
<dbReference type="GO" id="GO:0044163">
    <property type="term" value="C:host cytoskeleton"/>
    <property type="evidence" value="ECO:0007669"/>
    <property type="project" value="UniProtKB-SubCell"/>
</dbReference>
<keyword evidence="6 17" id="KW-1173">Viral penetration via permeabilization of host membrane</keyword>
<reference evidence="22" key="1">
    <citation type="journal article" date="2019" name="Transbound. Emerg. Dis.">
        <title>Genetic diversity and zoonotic potential of rotavirus A strains in the southern Andean highlands, Peru.</title>
        <authorList>
            <person name="Rojas M."/>
            <person name="Dias H.G."/>
            <person name="Goncalves J.L.S."/>
            <person name="Manchego A."/>
            <person name="Rosadio R."/>
            <person name="Pezo D."/>
            <person name="Santos N."/>
        </authorList>
    </citation>
    <scope>NUCLEOTIDE SEQUENCE</scope>
    <source>
        <strain evidence="22">RVA/Alpaca-wt/PER/Alp11B/2010</strain>
    </source>
</reference>
<dbReference type="GO" id="GO:0039624">
    <property type="term" value="C:viral outer capsid"/>
    <property type="evidence" value="ECO:0007669"/>
    <property type="project" value="UniProtKB-UniRule"/>
</dbReference>
<evidence type="ECO:0000256" key="4">
    <source>
        <dbReference type="ARBA" id="ARBA00022581"/>
    </source>
</evidence>
<comment type="domain">
    <text evidence="17">Outer capsid protein VP4: The VP4 spike is divided into a foot, a stalk and body, and a head.</text>
</comment>
<feature type="short sequence motif" description="YGL motif; interaction with ITGA4" evidence="17">
    <location>
        <begin position="448"/>
        <end position="450"/>
    </location>
</feature>
<dbReference type="GO" id="GO:0039665">
    <property type="term" value="P:permeabilization of host organelle membrane involved in viral entry into host cell"/>
    <property type="evidence" value="ECO:0007669"/>
    <property type="project" value="UniProtKB-UniRule"/>
</dbReference>
<evidence type="ECO:0000259" key="21">
    <source>
        <dbReference type="Pfam" id="PF17478"/>
    </source>
</evidence>
<feature type="disulfide bond" evidence="17">
    <location>
        <begin position="318"/>
        <end position="380"/>
    </location>
</feature>
<evidence type="ECO:0000256" key="13">
    <source>
        <dbReference type="ARBA" id="ARBA00023136"/>
    </source>
</evidence>
<feature type="short sequence motif" description="KID motif; interaction with HSPA8" evidence="17">
    <location>
        <begin position="644"/>
        <end position="646"/>
    </location>
</feature>
<evidence type="ECO:0000256" key="15">
    <source>
        <dbReference type="ARBA" id="ARBA00023200"/>
    </source>
</evidence>
<comment type="subcellular location">
    <molecule>Outer capsid protein VP5*</molecule>
    <subcellularLocation>
        <location evidence="17">Virion</location>
    </subcellularLocation>
    <text evidence="17">Outer capsid protein.</text>
</comment>
<comment type="miscellaneous">
    <text evidence="17">In group A rotaviruses, VP4 defines the P serotype.</text>
</comment>
<keyword evidence="7 17" id="KW-1152">Outer capsid protein</keyword>
<keyword evidence="17" id="KW-1015">Disulfide bond</keyword>
<keyword evidence="13 17" id="KW-0472">Membrane</keyword>
<dbReference type="HAMAP" id="MF_04132">
    <property type="entry name" value="Rota_A_VP4"/>
    <property type="match status" value="1"/>
</dbReference>
<evidence type="ECO:0000256" key="1">
    <source>
        <dbReference type="ARBA" id="ARBA00022511"/>
    </source>
</evidence>
<feature type="chain" id="PRO_5029056588" description="Outer capsid protein VP8*" evidence="17">
    <location>
        <begin position="1"/>
        <end position="231"/>
    </location>
</feature>
<evidence type="ECO:0000256" key="5">
    <source>
        <dbReference type="ARBA" id="ARBA00022595"/>
    </source>
</evidence>
<feature type="chain" id="PRO_5029056587" description="Outer capsid protein VP5*" evidence="17">
    <location>
        <begin position="248"/>
        <end position="776"/>
    </location>
</feature>
<keyword evidence="9 17" id="KW-0946">Virion</keyword>
<keyword evidence="10 17" id="KW-1043">Host membrane</keyword>
<dbReference type="InterPro" id="IPR035330">
    <property type="entry name" value="Rota_VP4_MID"/>
</dbReference>
<keyword evidence="2 17" id="KW-0348">Hemagglutinin</keyword>
<dbReference type="Pfam" id="PF17478">
    <property type="entry name" value="VP4_helical"/>
    <property type="match status" value="1"/>
</dbReference>
<dbReference type="InterPro" id="IPR035329">
    <property type="entry name" value="VP4_helical"/>
</dbReference>
<evidence type="ECO:0000256" key="2">
    <source>
        <dbReference type="ARBA" id="ARBA00022546"/>
    </source>
</evidence>
<keyword evidence="14 17" id="KW-1038">Host endoplasmic reticulum</keyword>
<dbReference type="HAMAP" id="MF_04125">
    <property type="entry name" value="Rota_VP4"/>
    <property type="match status" value="1"/>
</dbReference>